<dbReference type="PANTHER" id="PTHR42928:SF5">
    <property type="entry name" value="BLR1237 PROTEIN"/>
    <property type="match status" value="1"/>
</dbReference>
<dbReference type="SUPFAM" id="SSF53850">
    <property type="entry name" value="Periplasmic binding protein-like II"/>
    <property type="match status" value="1"/>
</dbReference>
<dbReference type="RefSeq" id="WP_345247664.1">
    <property type="nucleotide sequence ID" value="NZ_BAABFO010000005.1"/>
</dbReference>
<dbReference type="Gene3D" id="3.40.190.10">
    <property type="entry name" value="Periplasmic binding protein-like II"/>
    <property type="match status" value="1"/>
</dbReference>
<dbReference type="InterPro" id="IPR005064">
    <property type="entry name" value="BUG"/>
</dbReference>
<evidence type="ECO:0000313" key="3">
    <source>
        <dbReference type="Proteomes" id="UP001501671"/>
    </source>
</evidence>
<dbReference type="InterPro" id="IPR042100">
    <property type="entry name" value="Bug_dom1"/>
</dbReference>
<dbReference type="EMBL" id="BAABFO010000005">
    <property type="protein sequence ID" value="GAA4328186.1"/>
    <property type="molecule type" value="Genomic_DNA"/>
</dbReference>
<dbReference type="CDD" id="cd13578">
    <property type="entry name" value="PBP2_Bug27"/>
    <property type="match status" value="1"/>
</dbReference>
<gene>
    <name evidence="2" type="ORF">GCM10023144_13730</name>
</gene>
<protein>
    <submittedName>
        <fullName evidence="2">Tripartite tricarboxylate transporter substrate binding protein</fullName>
    </submittedName>
</protein>
<reference evidence="3" key="1">
    <citation type="journal article" date="2019" name="Int. J. Syst. Evol. Microbiol.">
        <title>The Global Catalogue of Microorganisms (GCM) 10K type strain sequencing project: providing services to taxonomists for standard genome sequencing and annotation.</title>
        <authorList>
            <consortium name="The Broad Institute Genomics Platform"/>
            <consortium name="The Broad Institute Genome Sequencing Center for Infectious Disease"/>
            <person name="Wu L."/>
            <person name="Ma J."/>
        </authorList>
    </citation>
    <scope>NUCLEOTIDE SEQUENCE [LARGE SCALE GENOMIC DNA]</scope>
    <source>
        <strain evidence="3">JCM 17666</strain>
    </source>
</reference>
<evidence type="ECO:0000313" key="2">
    <source>
        <dbReference type="EMBL" id="GAA4328186.1"/>
    </source>
</evidence>
<evidence type="ECO:0000256" key="1">
    <source>
        <dbReference type="ARBA" id="ARBA00006987"/>
    </source>
</evidence>
<dbReference type="PIRSF" id="PIRSF017082">
    <property type="entry name" value="YflP"/>
    <property type="match status" value="1"/>
</dbReference>
<comment type="similarity">
    <text evidence="1">Belongs to the UPF0065 (bug) family.</text>
</comment>
<sequence length="342" mass="36204">MSMLKSSTMFSSRLRAAGLRLGRALRPIGLALALAVAYPQAWAAWPDKPVKFIVAWPPGGSADAVARIMAEQLSKRLGQPVVVENRPGAGGKIGTLAVARADPDGYTLLFAAPSELSIAAATVQSMPYDPVTDLQPVVQVMAGPYVLAANPAFPPNTLPELIAYVKRNPGKVNYASFGNNTLNHLYGEQLNVAAGIDATHVAYKGGAPAVADLVTGQVQYIFDNAASVLPLVESGKLKAIAAMAPQRLPIAPSVPTMDEGGLPDFGSGTWLGVLAPANTPRPVVDRLNREMAALLRTPEMAKTFERRGIRPVGESPEAFGDLIRSETAKWKKLVARLGLQLE</sequence>
<accession>A0ABP8GQ01</accession>
<keyword evidence="3" id="KW-1185">Reference proteome</keyword>
<name>A0ABP8GQ01_9BURK</name>
<dbReference type="Proteomes" id="UP001501671">
    <property type="component" value="Unassembled WGS sequence"/>
</dbReference>
<dbReference type="Gene3D" id="3.40.190.150">
    <property type="entry name" value="Bordetella uptake gene, domain 1"/>
    <property type="match status" value="1"/>
</dbReference>
<proteinExistence type="inferred from homology"/>
<dbReference type="Pfam" id="PF03401">
    <property type="entry name" value="TctC"/>
    <property type="match status" value="1"/>
</dbReference>
<dbReference type="PANTHER" id="PTHR42928">
    <property type="entry name" value="TRICARBOXYLATE-BINDING PROTEIN"/>
    <property type="match status" value="1"/>
</dbReference>
<organism evidence="2 3">
    <name type="scientific">Pigmentiphaga soli</name>
    <dbReference type="NCBI Taxonomy" id="1007095"/>
    <lineage>
        <taxon>Bacteria</taxon>
        <taxon>Pseudomonadati</taxon>
        <taxon>Pseudomonadota</taxon>
        <taxon>Betaproteobacteria</taxon>
        <taxon>Burkholderiales</taxon>
        <taxon>Alcaligenaceae</taxon>
        <taxon>Pigmentiphaga</taxon>
    </lineage>
</organism>
<comment type="caution">
    <text evidence="2">The sequence shown here is derived from an EMBL/GenBank/DDBJ whole genome shotgun (WGS) entry which is preliminary data.</text>
</comment>